<accession>A0AAD0S4G0</accession>
<reference evidence="2 3" key="1">
    <citation type="submission" date="2017-08" db="EMBL/GenBank/DDBJ databases">
        <title>Genome sequences of Ralstonia solanacearum Species Complex (RSSC) isolated from Potato bacterial wilts in Korea.</title>
        <authorList>
            <person name="Cho H."/>
            <person name="Song E.-S."/>
            <person name="Lee Y.K."/>
            <person name="Lee S."/>
            <person name="Lee S.-W."/>
            <person name="Jo A."/>
            <person name="Kim J.-G."/>
            <person name="Hwang I."/>
        </authorList>
    </citation>
    <scope>NUCLEOTIDE SEQUENCE [LARGE SCALE GENOMIC DNA]</scope>
    <source>
        <strain evidence="2 3">T98</strain>
    </source>
</reference>
<dbReference type="Pfam" id="PF01323">
    <property type="entry name" value="DSBA"/>
    <property type="match status" value="1"/>
</dbReference>
<organism evidence="2 3">
    <name type="scientific">Ralstonia solanacearum</name>
    <name type="common">Pseudomonas solanacearum</name>
    <dbReference type="NCBI Taxonomy" id="305"/>
    <lineage>
        <taxon>Bacteria</taxon>
        <taxon>Pseudomonadati</taxon>
        <taxon>Pseudomonadota</taxon>
        <taxon>Betaproteobacteria</taxon>
        <taxon>Burkholderiales</taxon>
        <taxon>Burkholderiaceae</taxon>
        <taxon>Ralstonia</taxon>
        <taxon>Ralstonia solanacearum species complex</taxon>
    </lineage>
</organism>
<feature type="domain" description="DSBA-like thioredoxin" evidence="1">
    <location>
        <begin position="31"/>
        <end position="116"/>
    </location>
</feature>
<proteinExistence type="predicted"/>
<dbReference type="Gene3D" id="3.40.30.10">
    <property type="entry name" value="Glutaredoxin"/>
    <property type="match status" value="1"/>
</dbReference>
<dbReference type="SUPFAM" id="SSF52833">
    <property type="entry name" value="Thioredoxin-like"/>
    <property type="match status" value="1"/>
</dbReference>
<dbReference type="EMBL" id="CP022759">
    <property type="protein sequence ID" value="AXV80324.1"/>
    <property type="molecule type" value="Genomic_DNA"/>
</dbReference>
<evidence type="ECO:0000313" key="3">
    <source>
        <dbReference type="Proteomes" id="UP000261758"/>
    </source>
</evidence>
<evidence type="ECO:0000313" key="2">
    <source>
        <dbReference type="EMBL" id="AXV80324.1"/>
    </source>
</evidence>
<dbReference type="Proteomes" id="UP000261758">
    <property type="component" value="Chromosome"/>
</dbReference>
<evidence type="ECO:0000259" key="1">
    <source>
        <dbReference type="Pfam" id="PF01323"/>
    </source>
</evidence>
<gene>
    <name evidence="2" type="ORF">CJO77_01500</name>
</gene>
<dbReference type="InterPro" id="IPR036249">
    <property type="entry name" value="Thioredoxin-like_sf"/>
</dbReference>
<name>A0AAD0S4G0_RALSL</name>
<sequence length="148" mass="16521">MYPAVYPKMAFPQFHFWGIRLDSSPPIAAMLASELLAGQGIAVLKRLQIAYYQEGRSIAKMPVILELVEEIGLDADAFAKIFDTVAREQVESHLEATRAMLQRLQAQGVPAFALERNGALHLLPFNRYLSRPERFNVLALLQAEGPKA</sequence>
<protein>
    <recommendedName>
        <fullName evidence="1">DSBA-like thioredoxin domain-containing protein</fullName>
    </recommendedName>
</protein>
<dbReference type="AlphaFoldDB" id="A0AAD0S4G0"/>
<dbReference type="InterPro" id="IPR001853">
    <property type="entry name" value="DSBA-like_thioredoxin_dom"/>
</dbReference>
<dbReference type="GO" id="GO:0016491">
    <property type="term" value="F:oxidoreductase activity"/>
    <property type="evidence" value="ECO:0007669"/>
    <property type="project" value="InterPro"/>
</dbReference>